<dbReference type="PANTHER" id="PTHR33845:SF1">
    <property type="entry name" value="C2H2-TYPE DOMAIN-CONTAINING PROTEIN"/>
    <property type="match status" value="1"/>
</dbReference>
<dbReference type="EMBL" id="BTRK01000002">
    <property type="protein sequence ID" value="GMR35500.1"/>
    <property type="molecule type" value="Genomic_DNA"/>
</dbReference>
<proteinExistence type="predicted"/>
<evidence type="ECO:0008006" key="4">
    <source>
        <dbReference type="Google" id="ProtNLM"/>
    </source>
</evidence>
<feature type="region of interest" description="Disordered" evidence="1">
    <location>
        <begin position="90"/>
        <end position="120"/>
    </location>
</feature>
<dbReference type="PANTHER" id="PTHR33845">
    <property type="entry name" value="C2H2-TYPE DOMAIN-CONTAINING PROTEIN"/>
    <property type="match status" value="1"/>
</dbReference>
<protein>
    <recommendedName>
        <fullName evidence="4">NAD(P)H-hydrate epimerase</fullName>
    </recommendedName>
</protein>
<evidence type="ECO:0000313" key="3">
    <source>
        <dbReference type="Proteomes" id="UP001328107"/>
    </source>
</evidence>
<comment type="caution">
    <text evidence="2">The sequence shown here is derived from an EMBL/GenBank/DDBJ whole genome shotgun (WGS) entry which is preliminary data.</text>
</comment>
<feature type="compositionally biased region" description="Acidic residues" evidence="1">
    <location>
        <begin position="99"/>
        <end position="110"/>
    </location>
</feature>
<feature type="non-terminal residue" evidence="2">
    <location>
        <position position="320"/>
    </location>
</feature>
<name>A0AAN4ZD38_9BILA</name>
<dbReference type="AlphaFoldDB" id="A0AAN4ZD38"/>
<reference evidence="3" key="1">
    <citation type="submission" date="2022-10" db="EMBL/GenBank/DDBJ databases">
        <title>Genome assembly of Pristionchus species.</title>
        <authorList>
            <person name="Yoshida K."/>
            <person name="Sommer R.J."/>
        </authorList>
    </citation>
    <scope>NUCLEOTIDE SEQUENCE [LARGE SCALE GENOMIC DNA]</scope>
    <source>
        <strain evidence="3">RS5460</strain>
    </source>
</reference>
<sequence length="320" mass="37119">MTGSSNRFRGKVLKARILSSFHQMFDALNAPRQLRAVSIYLVSSVVEETTSTTKIPKITDLSHFEYDGSTKARVWRFYGIGEDRQPTFWHLPKEKSSPIEEEPNDRDDDIVQSNSPSSVHATGIQSKSLFYCECGASFIRWSNYLRHLDEGNHKICPEHIKIRDRALGLYMRSIEENITPVPISSLPEGWAMGSGRKTGRYPETTKTFIKKKFDEFAAAGHKLRADVAEGLMRADRFIEPKDWMTRNQLKNYINTLLAEMPKLRVFRRAAEPDEDDDHDFHVEVEVEPQEEDLFFSEKNFHDLLTREFLEKFFHKVDEPI</sequence>
<gene>
    <name evidence="2" type="ORF">PMAYCL1PPCAC_05695</name>
</gene>
<keyword evidence="3" id="KW-1185">Reference proteome</keyword>
<evidence type="ECO:0000313" key="2">
    <source>
        <dbReference type="EMBL" id="GMR35500.1"/>
    </source>
</evidence>
<dbReference type="Proteomes" id="UP001328107">
    <property type="component" value="Unassembled WGS sequence"/>
</dbReference>
<organism evidence="2 3">
    <name type="scientific">Pristionchus mayeri</name>
    <dbReference type="NCBI Taxonomy" id="1317129"/>
    <lineage>
        <taxon>Eukaryota</taxon>
        <taxon>Metazoa</taxon>
        <taxon>Ecdysozoa</taxon>
        <taxon>Nematoda</taxon>
        <taxon>Chromadorea</taxon>
        <taxon>Rhabditida</taxon>
        <taxon>Rhabditina</taxon>
        <taxon>Diplogasteromorpha</taxon>
        <taxon>Diplogasteroidea</taxon>
        <taxon>Neodiplogasteridae</taxon>
        <taxon>Pristionchus</taxon>
    </lineage>
</organism>
<accession>A0AAN4ZD38</accession>
<feature type="compositionally biased region" description="Polar residues" evidence="1">
    <location>
        <begin position="111"/>
        <end position="120"/>
    </location>
</feature>
<evidence type="ECO:0000256" key="1">
    <source>
        <dbReference type="SAM" id="MobiDB-lite"/>
    </source>
</evidence>